<dbReference type="GO" id="GO:0005221">
    <property type="term" value="F:intracellularly cyclic nucleotide-activated monoatomic cation channel activity"/>
    <property type="evidence" value="ECO:0007669"/>
    <property type="project" value="InterPro"/>
</dbReference>
<dbReference type="SUPFAM" id="SSF81324">
    <property type="entry name" value="Voltage-gated potassium channels"/>
    <property type="match status" value="1"/>
</dbReference>
<dbReference type="PROSITE" id="PS00018">
    <property type="entry name" value="EF_HAND_1"/>
    <property type="match status" value="2"/>
</dbReference>
<dbReference type="InterPro" id="IPR000595">
    <property type="entry name" value="cNMP-bd_dom"/>
</dbReference>
<evidence type="ECO:0000256" key="4">
    <source>
        <dbReference type="SAM" id="Phobius"/>
    </source>
</evidence>
<feature type="transmembrane region" description="Helical" evidence="4">
    <location>
        <begin position="125"/>
        <end position="148"/>
    </location>
</feature>
<dbReference type="Gene3D" id="1.10.287.630">
    <property type="entry name" value="Helix hairpin bin"/>
    <property type="match status" value="1"/>
</dbReference>
<evidence type="ECO:0000256" key="2">
    <source>
        <dbReference type="ARBA" id="ARBA00022837"/>
    </source>
</evidence>
<gene>
    <name evidence="7" type="ORF">Ctob_011738</name>
</gene>
<dbReference type="PANTHER" id="PTHR45638:SF11">
    <property type="entry name" value="CYCLIC NUCLEOTIDE-GATED CATION CHANNEL SUBUNIT A"/>
    <property type="match status" value="1"/>
</dbReference>
<evidence type="ECO:0000256" key="1">
    <source>
        <dbReference type="ARBA" id="ARBA00022737"/>
    </source>
</evidence>
<evidence type="ECO:0000313" key="7">
    <source>
        <dbReference type="EMBL" id="KOO30460.1"/>
    </source>
</evidence>
<dbReference type="Gene3D" id="2.60.120.10">
    <property type="entry name" value="Jelly Rolls"/>
    <property type="match status" value="1"/>
</dbReference>
<evidence type="ECO:0000256" key="3">
    <source>
        <dbReference type="ARBA" id="ARBA00023286"/>
    </source>
</evidence>
<keyword evidence="4" id="KW-0472">Membrane</keyword>
<feature type="domain" description="EF-hand" evidence="6">
    <location>
        <begin position="292"/>
        <end position="327"/>
    </location>
</feature>
<protein>
    <submittedName>
        <fullName evidence="7">Cyclic nucleotide-gated channel</fullName>
    </submittedName>
</protein>
<dbReference type="PROSITE" id="PS50222">
    <property type="entry name" value="EF_HAND_2"/>
    <property type="match status" value="2"/>
</dbReference>
<keyword evidence="4" id="KW-1133">Transmembrane helix</keyword>
<dbReference type="Gene3D" id="1.10.238.10">
    <property type="entry name" value="EF-hand"/>
    <property type="match status" value="1"/>
</dbReference>
<keyword evidence="3" id="KW-0407">Ion channel</keyword>
<dbReference type="GO" id="GO:0043226">
    <property type="term" value="C:organelle"/>
    <property type="evidence" value="ECO:0007669"/>
    <property type="project" value="UniProtKB-ARBA"/>
</dbReference>
<dbReference type="InterPro" id="IPR018490">
    <property type="entry name" value="cNMP-bd_dom_sf"/>
</dbReference>
<dbReference type="InterPro" id="IPR050866">
    <property type="entry name" value="CNG_cation_channel"/>
</dbReference>
<organism evidence="7 8">
    <name type="scientific">Chrysochromulina tobinii</name>
    <dbReference type="NCBI Taxonomy" id="1460289"/>
    <lineage>
        <taxon>Eukaryota</taxon>
        <taxon>Haptista</taxon>
        <taxon>Haptophyta</taxon>
        <taxon>Prymnesiophyceae</taxon>
        <taxon>Prymnesiales</taxon>
        <taxon>Chrysochromulinaceae</taxon>
        <taxon>Chrysochromulina</taxon>
    </lineage>
</organism>
<keyword evidence="3" id="KW-0813">Transport</keyword>
<dbReference type="InterPro" id="IPR014710">
    <property type="entry name" value="RmlC-like_jellyroll"/>
</dbReference>
<dbReference type="PROSITE" id="PS50042">
    <property type="entry name" value="CNMP_BINDING_3"/>
    <property type="match status" value="1"/>
</dbReference>
<dbReference type="GO" id="GO:0005509">
    <property type="term" value="F:calcium ion binding"/>
    <property type="evidence" value="ECO:0007669"/>
    <property type="project" value="InterPro"/>
</dbReference>
<dbReference type="SMART" id="SM00054">
    <property type="entry name" value="EFh"/>
    <property type="match status" value="2"/>
</dbReference>
<sequence>MFPISLIQVLIDLNGGEISNTMRPLSLVKAVRIYRLVYVRGIADDDTFNPEALTMIRYICYMLLFWHWSGLLWWSIGGEGQVDDGFGPSPLLVNGTLVQKYIQSIYWSVAITSKVREPMPDLSRLYGYGLTIFSNVVIACGLIFQAMLTAAATGLVRSFDSAAAAYNRRLTSISSYLDFKGVPRGLKQRIQKYYRFVWSSEGSREVEEVMPRLPAPLKAQLAIHSTRNVFVSIPVFQDCEPHEIMSMIQGLVSHLALPSDVLIQIGSMGRGLFFIMRGTVNIKLKQPKLTSAQLAEIKFKFDAMDVNASGSIDFKELRAAIRSLGYNFRSSDLRKLMDGIDSDGSGLIEFPEFCEMLLKNKEFLAAVYPDALADFDDGLR</sequence>
<dbReference type="FunFam" id="1.10.238.10:FF:000178">
    <property type="entry name" value="Calmodulin-2 A"/>
    <property type="match status" value="1"/>
</dbReference>
<dbReference type="InterPro" id="IPR002048">
    <property type="entry name" value="EF_hand_dom"/>
</dbReference>
<evidence type="ECO:0000313" key="8">
    <source>
        <dbReference type="Proteomes" id="UP000037460"/>
    </source>
</evidence>
<feature type="transmembrane region" description="Helical" evidence="4">
    <location>
        <begin position="58"/>
        <end position="76"/>
    </location>
</feature>
<evidence type="ECO:0000259" key="6">
    <source>
        <dbReference type="PROSITE" id="PS50222"/>
    </source>
</evidence>
<dbReference type="SUPFAM" id="SSF47473">
    <property type="entry name" value="EF-hand"/>
    <property type="match status" value="1"/>
</dbReference>
<keyword evidence="3" id="KW-0406">Ion transport</keyword>
<dbReference type="PANTHER" id="PTHR45638">
    <property type="entry name" value="CYCLIC NUCLEOTIDE-GATED CATION CHANNEL SUBUNIT A"/>
    <property type="match status" value="1"/>
</dbReference>
<feature type="domain" description="Cyclic nucleotide-binding" evidence="5">
    <location>
        <begin position="235"/>
        <end position="282"/>
    </location>
</feature>
<dbReference type="GO" id="GO:0044877">
    <property type="term" value="F:protein-containing complex binding"/>
    <property type="evidence" value="ECO:0007669"/>
    <property type="project" value="TreeGrafter"/>
</dbReference>
<keyword evidence="8" id="KW-1185">Reference proteome</keyword>
<proteinExistence type="predicted"/>
<dbReference type="CDD" id="cd00051">
    <property type="entry name" value="EFh"/>
    <property type="match status" value="1"/>
</dbReference>
<dbReference type="Proteomes" id="UP000037460">
    <property type="component" value="Unassembled WGS sequence"/>
</dbReference>
<reference evidence="8" key="1">
    <citation type="journal article" date="2015" name="PLoS Genet.">
        <title>Genome Sequence and Transcriptome Analyses of Chrysochromulina tobin: Metabolic Tools for Enhanced Algal Fitness in the Prominent Order Prymnesiales (Haptophyceae).</title>
        <authorList>
            <person name="Hovde B.T."/>
            <person name="Deodato C.R."/>
            <person name="Hunsperger H.M."/>
            <person name="Ryken S.A."/>
            <person name="Yost W."/>
            <person name="Jha R.K."/>
            <person name="Patterson J."/>
            <person name="Monnat R.J. Jr."/>
            <person name="Barlow S.B."/>
            <person name="Starkenburg S.R."/>
            <person name="Cattolico R.A."/>
        </authorList>
    </citation>
    <scope>NUCLEOTIDE SEQUENCE</scope>
    <source>
        <strain evidence="8">CCMP291</strain>
    </source>
</reference>
<keyword evidence="2" id="KW-0106">Calcium</keyword>
<keyword evidence="3" id="KW-1071">Ligand-gated ion channel</keyword>
<dbReference type="AlphaFoldDB" id="A0A0M0JVA1"/>
<comment type="caution">
    <text evidence="7">The sequence shown here is derived from an EMBL/GenBank/DDBJ whole genome shotgun (WGS) entry which is preliminary data.</text>
</comment>
<dbReference type="Pfam" id="PF13499">
    <property type="entry name" value="EF-hand_7"/>
    <property type="match status" value="1"/>
</dbReference>
<dbReference type="SUPFAM" id="SSF51206">
    <property type="entry name" value="cAMP-binding domain-like"/>
    <property type="match status" value="1"/>
</dbReference>
<evidence type="ECO:0000259" key="5">
    <source>
        <dbReference type="PROSITE" id="PS50042"/>
    </source>
</evidence>
<dbReference type="InterPro" id="IPR018247">
    <property type="entry name" value="EF_Hand_1_Ca_BS"/>
</dbReference>
<feature type="domain" description="EF-hand" evidence="6">
    <location>
        <begin position="328"/>
        <end position="363"/>
    </location>
</feature>
<name>A0A0M0JVA1_9EUKA</name>
<dbReference type="InterPro" id="IPR011992">
    <property type="entry name" value="EF-hand-dom_pair"/>
</dbReference>
<keyword evidence="1" id="KW-0677">Repeat</keyword>
<dbReference type="EMBL" id="JWZX01002222">
    <property type="protein sequence ID" value="KOO30460.1"/>
    <property type="molecule type" value="Genomic_DNA"/>
</dbReference>
<dbReference type="OrthoDB" id="186625at2759"/>
<accession>A0A0M0JVA1</accession>
<dbReference type="Gene3D" id="1.10.287.70">
    <property type="match status" value="1"/>
</dbReference>
<keyword evidence="4" id="KW-0812">Transmembrane</keyword>